<evidence type="ECO:0000313" key="1">
    <source>
        <dbReference type="EMBL" id="AJD44585.1"/>
    </source>
</evidence>
<dbReference type="EMBL" id="CP006880">
    <property type="protein sequence ID" value="AJD44585.1"/>
    <property type="molecule type" value="Genomic_DNA"/>
</dbReference>
<keyword evidence="2" id="KW-1185">Reference proteome</keyword>
<reference evidence="1 2" key="1">
    <citation type="submission" date="2013-11" db="EMBL/GenBank/DDBJ databases">
        <title>Complete genome sequence of Rhizobium gallicum bv. gallicum R602.</title>
        <authorList>
            <person name="Bustos P."/>
            <person name="Santamaria R.I."/>
            <person name="Lozano L."/>
            <person name="Acosta J.L."/>
            <person name="Ormeno-Orrillo E."/>
            <person name="Rogel M.A."/>
            <person name="Romero D."/>
            <person name="Cevallos M.A."/>
            <person name="Martinez-Romero E."/>
            <person name="Gonzalez V."/>
        </authorList>
    </citation>
    <scope>NUCLEOTIDE SEQUENCE [LARGE SCALE GENOMIC DNA]</scope>
    <source>
        <strain evidence="1 2">R602</strain>
        <plasmid evidence="1 2">pRgalR602c</plasmid>
    </source>
</reference>
<dbReference type="RefSeq" id="WP_040114916.1">
    <property type="nucleotide sequence ID" value="NZ_CP006880.1"/>
</dbReference>
<evidence type="ECO:0000313" key="2">
    <source>
        <dbReference type="Proteomes" id="UP000031368"/>
    </source>
</evidence>
<dbReference type="HOGENOM" id="CLU_164799_0_0_5"/>
<gene>
    <name evidence="1" type="ORF">RGR602_PC00545</name>
</gene>
<accession>A0A0B4XCT7</accession>
<organism evidence="1 2">
    <name type="scientific">Rhizobium gallicum bv. gallicum R602sp</name>
    <dbReference type="NCBI Taxonomy" id="1041138"/>
    <lineage>
        <taxon>Bacteria</taxon>
        <taxon>Pseudomonadati</taxon>
        <taxon>Pseudomonadota</taxon>
        <taxon>Alphaproteobacteria</taxon>
        <taxon>Hyphomicrobiales</taxon>
        <taxon>Rhizobiaceae</taxon>
        <taxon>Rhizobium/Agrobacterium group</taxon>
        <taxon>Rhizobium</taxon>
    </lineage>
</organism>
<dbReference type="AlphaFoldDB" id="A0A0B4XCT7"/>
<protein>
    <submittedName>
        <fullName evidence="1">Uncharacterized protein</fullName>
    </submittedName>
</protein>
<dbReference type="Proteomes" id="UP000031368">
    <property type="component" value="Plasmid pRgalR602c"/>
</dbReference>
<sequence length="100" mass="10726">MFSDFIGWIFAVLVVDPLQAQIVEQAERAKLPVEIVRQSQACLTSQGPQLIERAAGDYGWAAATVVNLAIGRTSPAELLDNQDPQCAAFLRVLGDAGENA</sequence>
<keyword evidence="1" id="KW-0614">Plasmid</keyword>
<name>A0A0B4XCT7_9HYPH</name>
<dbReference type="KEGG" id="rga:RGR602_PC00545"/>
<proteinExistence type="predicted"/>
<geneLocation type="plasmid" evidence="1 2">
    <name>pRgalR602c</name>
</geneLocation>